<feature type="chain" id="PRO_5042517321" description="Secreted protein" evidence="2">
    <location>
        <begin position="29"/>
        <end position="100"/>
    </location>
</feature>
<accession>A0AAG5DMV0</accession>
<organism evidence="3 4">
    <name type="scientific">Anopheles atroparvus</name>
    <name type="common">European mosquito</name>
    <dbReference type="NCBI Taxonomy" id="41427"/>
    <lineage>
        <taxon>Eukaryota</taxon>
        <taxon>Metazoa</taxon>
        <taxon>Ecdysozoa</taxon>
        <taxon>Arthropoda</taxon>
        <taxon>Hexapoda</taxon>
        <taxon>Insecta</taxon>
        <taxon>Pterygota</taxon>
        <taxon>Neoptera</taxon>
        <taxon>Endopterygota</taxon>
        <taxon>Diptera</taxon>
        <taxon>Nematocera</taxon>
        <taxon>Culicoidea</taxon>
        <taxon>Culicidae</taxon>
        <taxon>Anophelinae</taxon>
        <taxon>Anopheles</taxon>
    </lineage>
</organism>
<evidence type="ECO:0000256" key="2">
    <source>
        <dbReference type="SAM" id="SignalP"/>
    </source>
</evidence>
<protein>
    <recommendedName>
        <fullName evidence="5">Secreted protein</fullName>
    </recommendedName>
</protein>
<feature type="signal peptide" evidence="2">
    <location>
        <begin position="1"/>
        <end position="28"/>
    </location>
</feature>
<dbReference type="PROSITE" id="PS51257">
    <property type="entry name" value="PROKAR_LIPOPROTEIN"/>
    <property type="match status" value="1"/>
</dbReference>
<evidence type="ECO:0000256" key="1">
    <source>
        <dbReference type="SAM" id="MobiDB-lite"/>
    </source>
</evidence>
<keyword evidence="4" id="KW-1185">Reference proteome</keyword>
<dbReference type="Proteomes" id="UP000075880">
    <property type="component" value="Unassembled WGS sequence"/>
</dbReference>
<evidence type="ECO:0000313" key="4">
    <source>
        <dbReference type="Proteomes" id="UP000075880"/>
    </source>
</evidence>
<feature type="region of interest" description="Disordered" evidence="1">
    <location>
        <begin position="47"/>
        <end position="100"/>
    </location>
</feature>
<sequence length="100" mass="10658">MFAKMKPSVGTLAVSMVLLVVGMLVVSCQPLQCDDPDGNAAETYGKLQVIPPTGDETVDADPVDGLADEPVKLSPSKTQHDIVKSRNSKFLGVERSSEEQ</sequence>
<dbReference type="EnsemblMetazoa" id="ENSAATROPT013844">
    <property type="protein sequence ID" value="ENSAATROPP012607"/>
    <property type="gene ID" value="ENSAATROPG011234"/>
</dbReference>
<name>A0AAG5DMV0_ANOAO</name>
<proteinExistence type="predicted"/>
<evidence type="ECO:0000313" key="3">
    <source>
        <dbReference type="EnsemblMetazoa" id="ENSAATROPP012607"/>
    </source>
</evidence>
<dbReference type="AlphaFoldDB" id="A0AAG5DMV0"/>
<keyword evidence="2" id="KW-0732">Signal</keyword>
<evidence type="ECO:0008006" key="5">
    <source>
        <dbReference type="Google" id="ProtNLM"/>
    </source>
</evidence>
<reference evidence="3" key="1">
    <citation type="submission" date="2024-04" db="UniProtKB">
        <authorList>
            <consortium name="EnsemblMetazoa"/>
        </authorList>
    </citation>
    <scope>IDENTIFICATION</scope>
    <source>
        <strain evidence="3">EBRO</strain>
    </source>
</reference>